<proteinExistence type="predicted"/>
<evidence type="ECO:0000313" key="1">
    <source>
        <dbReference type="EMBL" id="KAJ9114928.1"/>
    </source>
</evidence>
<dbReference type="EMBL" id="JASBWS010000007">
    <property type="protein sequence ID" value="KAJ9114928.1"/>
    <property type="molecule type" value="Genomic_DNA"/>
</dbReference>
<reference evidence="1" key="1">
    <citation type="submission" date="2023-04" db="EMBL/GenBank/DDBJ databases">
        <title>Draft Genome sequencing of Naganishia species isolated from polar environments using Oxford Nanopore Technology.</title>
        <authorList>
            <person name="Leo P."/>
            <person name="Venkateswaran K."/>
        </authorList>
    </citation>
    <scope>NUCLEOTIDE SEQUENCE</scope>
    <source>
        <strain evidence="1">MNA-CCFEE 5262</strain>
    </source>
</reference>
<evidence type="ECO:0000313" key="2">
    <source>
        <dbReference type="Proteomes" id="UP001230649"/>
    </source>
</evidence>
<keyword evidence="2" id="KW-1185">Reference proteome</keyword>
<protein>
    <submittedName>
        <fullName evidence="1">NRPS-like protein biosynthetic cluster</fullName>
    </submittedName>
</protein>
<organism evidence="1 2">
    <name type="scientific">Naganishia adeliensis</name>
    <dbReference type="NCBI Taxonomy" id="92952"/>
    <lineage>
        <taxon>Eukaryota</taxon>
        <taxon>Fungi</taxon>
        <taxon>Dikarya</taxon>
        <taxon>Basidiomycota</taxon>
        <taxon>Agaricomycotina</taxon>
        <taxon>Tremellomycetes</taxon>
        <taxon>Filobasidiales</taxon>
        <taxon>Filobasidiaceae</taxon>
        <taxon>Naganishia</taxon>
    </lineage>
</organism>
<dbReference type="Proteomes" id="UP001230649">
    <property type="component" value="Unassembled WGS sequence"/>
</dbReference>
<comment type="caution">
    <text evidence="1">The sequence shown here is derived from an EMBL/GenBank/DDBJ whole genome shotgun (WGS) entry which is preliminary data.</text>
</comment>
<gene>
    <name evidence="1" type="ORF">QFC20_001302</name>
</gene>
<sequence>MTDPALLKRWAARLASSSSLALPTDYPRPTPARLVEAIQEQSIPAEVLDSLSTLAKQHPNSDNATLILTAFLVLLHRYTPDPSVAVCASVTSDPAKTALLLVDMSNEKAVFGSVVEEVEKKAKEAREDPVDIEALVGLRSDGEGPLFRVRYIVHDDAQTNGSTPSEQTFTRSTSLTTDLTLHYTTATSALAVSYNALLFSLPRITHLLASLASLLKHAATNPETPTAIIPLRAQAQAQVLPDPQADLDWCGFKGAITDIFSANAARHPNKPCVVQSLPSQTSASNLLGSGASTERQTYTYGQIDGASNVLAHALLKNGLERGEVVMVYAARSVELVVCVMGVLKAGGVFSVIDPAYPPSRQTVYLQVSSPRALLVINSAGTLPATVQSYISSSLSLRLLVSAISLLPSGLLSGGASPSGDILDAYQSFATTPAGVVLGPDSHATLSFTSGSTGIPKGVKGRHYSLTHFFPWMSQRFGLSPTERFTMLSGIAHDPIQRDIFTPLFLGAELHVPTSDDIGTPGRLAEWMADSECTVTHLTPAMGQLLSAQATRQIPTLRNAFFVGDVLTKRDCHRLQHLAQNVRIINMYGTTETQRAVSYFAIPPVNEDSTFLQNQKDIMPAGQGMIDVQLLVVNRAQRDIPCAVGEIGEIYVRSGGLSEGYLDPAATAEKFVENWFGEGVNRPDTLAHPVDGSAPSPAAQYWKGIRDRMYRTGDLGRYLPDGTVECTGRADDQIKIRGFRIELGEIDTHLSRHPLVRENVTLVRRDKNEEKVLVSYFVPNSGQDLDAMVSASEVEKDDDDEAEDGEDEDEAARKKDVKAEIARGLRRYRKLIKDIKEHLKKKLPSYSVPTVFIPLSRMPLNPNGKIDKPALPFPDTALAPPPPSKSLKLSPTQKTIYDIWLKLLPVPPASLDTEDNFFDLGGHSILATRLIFELRKTFVIDIPLGLVFERPTIGGLAEKIDSLRNEDLGLQQRPANGTQTSAIEMDYAKDVDVLLPTLPTTFAPLPADFASKKLTVFLTGATGFLGAFILNDLLAKRSDRVAKVICLVRAKSKEDALNRLRESGQGRGVWEQDWETQGRVEAVVGDLADENFGLEAAEWSRIAKEADAVLHNGAIVHWVYPYSKLRAANVVSTITALKLCTEDHPKAFSFVSSTATLEAEHYVKQSDIIIQHGGKGLPETDDLEGSRTTLTTGYGQSKWVAEKLIMEAGKRGLAGWTIRPSYVVGDSVSAVTNTDDFIWRLVKGCIQLGLSPDINNTINMVPVDHIALLASLSAISPPKETSFAVAQVTAHPKIRFNDFLSALPLYGYKVERCEYLTWRRKLEQHVLEVQDNALFPLLHFVLDDLPTSTKSAELDDTNSQNLATSHGEKAGAGVGGGEMGRYLAWLVRAGFLDAPPTGTNAKALPELTGTATKAIGRTGAAA</sequence>
<accession>A0ACC2WTV6</accession>
<name>A0ACC2WTV6_9TREE</name>